<dbReference type="AlphaFoldDB" id="A0A1B8AIP9"/>
<dbReference type="EMBL" id="LYXU01000003">
    <property type="protein sequence ID" value="OBS20216.1"/>
    <property type="molecule type" value="Genomic_DNA"/>
</dbReference>
<dbReference type="Proteomes" id="UP000091967">
    <property type="component" value="Unassembled WGS sequence"/>
</dbReference>
<proteinExistence type="predicted"/>
<reference evidence="1 2" key="1">
    <citation type="submission" date="2016-06" db="EMBL/GenBank/DDBJ databases">
        <title>Living apart together: crosstalk between the core and supernumerary genomes in a fungal plant pathogen.</title>
        <authorList>
            <person name="Vanheule A."/>
            <person name="Audenaert K."/>
            <person name="Warris S."/>
            <person name="Van De Geest H."/>
            <person name="Schijlen E."/>
            <person name="Hofte M."/>
            <person name="De Saeger S."/>
            <person name="Haesaert G."/>
            <person name="Waalwijk C."/>
            <person name="Van Der Lee T."/>
        </authorList>
    </citation>
    <scope>NUCLEOTIDE SEQUENCE [LARGE SCALE GENOMIC DNA]</scope>
    <source>
        <strain evidence="1 2">2516</strain>
    </source>
</reference>
<organism evidence="1 2">
    <name type="scientific">Fusarium poae</name>
    <dbReference type="NCBI Taxonomy" id="36050"/>
    <lineage>
        <taxon>Eukaryota</taxon>
        <taxon>Fungi</taxon>
        <taxon>Dikarya</taxon>
        <taxon>Ascomycota</taxon>
        <taxon>Pezizomycotina</taxon>
        <taxon>Sordariomycetes</taxon>
        <taxon>Hypocreomycetidae</taxon>
        <taxon>Hypocreales</taxon>
        <taxon>Nectriaceae</taxon>
        <taxon>Fusarium</taxon>
    </lineage>
</organism>
<gene>
    <name evidence="1" type="ORF">FPOA_06602</name>
</gene>
<evidence type="ECO:0000313" key="2">
    <source>
        <dbReference type="Proteomes" id="UP000091967"/>
    </source>
</evidence>
<name>A0A1B8AIP9_FUSPO</name>
<protein>
    <submittedName>
        <fullName evidence="1">Uncharacterized protein</fullName>
    </submittedName>
</protein>
<keyword evidence="2" id="KW-1185">Reference proteome</keyword>
<dbReference type="OMA" id="GPCWINS"/>
<dbReference type="STRING" id="36050.A0A1B8AIP9"/>
<evidence type="ECO:0000313" key="1">
    <source>
        <dbReference type="EMBL" id="OBS20216.1"/>
    </source>
</evidence>
<accession>A0A1B8AIP9</accession>
<comment type="caution">
    <text evidence="1">The sequence shown here is derived from an EMBL/GenBank/DDBJ whole genome shotgun (WGS) entry which is preliminary data.</text>
</comment>
<sequence length="379" mass="42965">MAHQSPDSQLQSAFITRFPREVRDKIYLELWRSCGLHQHILYHSDMRDAARSHFCRWPCTTPFEVEDRLQESLDSKRLELGIELGKRFSNVEFAQKLRSPWINHFPCGQRINRLLGLKRTLGTNAKRGASECSTGGPCWINSRSNPESSSGWSPYMGMLLSCKIISSECIKSIYESTTFIFTDVTTLNLFVGFCKVPRLWQRDFQVAIPPPAFRTLGRHLELSLQPAFSTEFPCSSPTQTEERHSSLDFHGLRLDRLENLASLAIWISARNPAKFIDEDGTDRDQSPYNITKLSIESLKEVLAPLSHVKNITLSMPLADNTGPEDGYVVDSAHLKIWRRGPGDRFHIGLIPGLAEGHLQHAIYSSKDRTVSLPFIVSHS</sequence>